<dbReference type="AlphaFoldDB" id="A0A0C5VH75"/>
<dbReference type="GO" id="GO:0005829">
    <property type="term" value="C:cytosol"/>
    <property type="evidence" value="ECO:0007669"/>
    <property type="project" value="TreeGrafter"/>
</dbReference>
<dbReference type="EMBL" id="CP007142">
    <property type="protein sequence ID" value="AJQ93997.1"/>
    <property type="molecule type" value="Genomic_DNA"/>
</dbReference>
<dbReference type="GO" id="GO:0045732">
    <property type="term" value="P:positive regulation of protein catabolic process"/>
    <property type="evidence" value="ECO:0007669"/>
    <property type="project" value="TreeGrafter"/>
</dbReference>
<gene>
    <name evidence="2" type="ORF">YC6258_01953</name>
</gene>
<evidence type="ECO:0000313" key="3">
    <source>
        <dbReference type="Proteomes" id="UP000032266"/>
    </source>
</evidence>
<organism evidence="2 3">
    <name type="scientific">Gynuella sunshinyii YC6258</name>
    <dbReference type="NCBI Taxonomy" id="1445510"/>
    <lineage>
        <taxon>Bacteria</taxon>
        <taxon>Pseudomonadati</taxon>
        <taxon>Pseudomonadota</taxon>
        <taxon>Gammaproteobacteria</taxon>
        <taxon>Oceanospirillales</taxon>
        <taxon>Saccharospirillaceae</taxon>
        <taxon>Gynuella</taxon>
    </lineage>
</organism>
<dbReference type="Proteomes" id="UP000032266">
    <property type="component" value="Chromosome"/>
</dbReference>
<dbReference type="PANTHER" id="PTHR37486:SF1">
    <property type="entry name" value="STRINGENT STARVATION PROTEIN B"/>
    <property type="match status" value="1"/>
</dbReference>
<dbReference type="PIRSF" id="PIRSF005276">
    <property type="entry name" value="SspB"/>
    <property type="match status" value="1"/>
</dbReference>
<sequence length="129" mass="14526">MQAMTSNKPYLVRGLYDWIVDNGCTPYLVVDVQYPGVEVPQEFVKDGKITLNVSPTAIRDYEFNNEFLSFSARFSGVVQHLFVPVESVMVIFARENGQGMAFDVAPFEPDPDSDREESVKTKPSLKVVK</sequence>
<accession>A0A0C5VH75</accession>
<dbReference type="STRING" id="1445510.YC6258_01953"/>
<dbReference type="OrthoDB" id="9797358at2"/>
<keyword evidence="3" id="KW-1185">Reference proteome</keyword>
<dbReference type="InterPro" id="IPR036760">
    <property type="entry name" value="SspB-like_sf"/>
</dbReference>
<evidence type="ECO:0000313" key="2">
    <source>
        <dbReference type="EMBL" id="AJQ93997.1"/>
    </source>
</evidence>
<dbReference type="SUPFAM" id="SSF101738">
    <property type="entry name" value="SspB-like"/>
    <property type="match status" value="1"/>
</dbReference>
<dbReference type="HOGENOM" id="CLU_118425_2_0_6"/>
<dbReference type="GO" id="GO:0005840">
    <property type="term" value="C:ribosome"/>
    <property type="evidence" value="ECO:0007669"/>
    <property type="project" value="TreeGrafter"/>
</dbReference>
<dbReference type="PANTHER" id="PTHR37486">
    <property type="entry name" value="STRINGENT STARVATION PROTEIN B"/>
    <property type="match status" value="1"/>
</dbReference>
<dbReference type="NCBIfam" id="NF008769">
    <property type="entry name" value="PRK11798.2-5"/>
    <property type="match status" value="1"/>
</dbReference>
<reference evidence="2 3" key="1">
    <citation type="submission" date="2014-01" db="EMBL/GenBank/DDBJ databases">
        <title>Full genme sequencing of cellulolytic bacterium Gynuella sunshinyii YC6258T gen. nov., sp. nov.</title>
        <authorList>
            <person name="Khan H."/>
            <person name="Chung E.J."/>
            <person name="Chung Y.R."/>
        </authorList>
    </citation>
    <scope>NUCLEOTIDE SEQUENCE [LARGE SCALE GENOMIC DNA]</scope>
    <source>
        <strain evidence="2 3">YC6258</strain>
    </source>
</reference>
<dbReference type="PATRIC" id="fig|1445510.3.peg.1910"/>
<proteinExistence type="predicted"/>
<name>A0A0C5VH75_9GAMM</name>
<dbReference type="Gene3D" id="2.30.30.220">
    <property type="entry name" value="SspB-like"/>
    <property type="match status" value="1"/>
</dbReference>
<feature type="region of interest" description="Disordered" evidence="1">
    <location>
        <begin position="104"/>
        <end position="129"/>
    </location>
</feature>
<protein>
    <submittedName>
        <fullName evidence="2">Stringent starvation protein B</fullName>
    </submittedName>
</protein>
<dbReference type="KEGG" id="gsn:YC6258_01953"/>
<dbReference type="InterPro" id="IPR007481">
    <property type="entry name" value="SspB"/>
</dbReference>
<dbReference type="Pfam" id="PF04386">
    <property type="entry name" value="SspB"/>
    <property type="match status" value="1"/>
</dbReference>
<evidence type="ECO:0000256" key="1">
    <source>
        <dbReference type="SAM" id="MobiDB-lite"/>
    </source>
</evidence>